<dbReference type="Pfam" id="PF02361">
    <property type="entry name" value="CbiQ"/>
    <property type="match status" value="1"/>
</dbReference>
<dbReference type="PANTHER" id="PTHR34857:SF2">
    <property type="entry name" value="SLL0384 PROTEIN"/>
    <property type="match status" value="1"/>
</dbReference>
<dbReference type="EMBL" id="FTOA01000006">
    <property type="protein sequence ID" value="SIT09242.1"/>
    <property type="molecule type" value="Genomic_DNA"/>
</dbReference>
<dbReference type="NCBIfam" id="TIGR02454">
    <property type="entry name" value="ECF_T_CbiQ"/>
    <property type="match status" value="1"/>
</dbReference>
<dbReference type="AlphaFoldDB" id="A0A1N7PF50"/>
<feature type="transmembrane region" description="Helical" evidence="7">
    <location>
        <begin position="107"/>
        <end position="129"/>
    </location>
</feature>
<evidence type="ECO:0000256" key="1">
    <source>
        <dbReference type="ARBA" id="ARBA00004651"/>
    </source>
</evidence>
<dbReference type="InterPro" id="IPR051611">
    <property type="entry name" value="ECF_transporter_component"/>
</dbReference>
<feature type="transmembrane region" description="Helical" evidence="7">
    <location>
        <begin position="77"/>
        <end position="101"/>
    </location>
</feature>
<dbReference type="Proteomes" id="UP000185678">
    <property type="component" value="Unassembled WGS sequence"/>
</dbReference>
<dbReference type="CDD" id="cd16914">
    <property type="entry name" value="EcfT"/>
    <property type="match status" value="1"/>
</dbReference>
<keyword evidence="9" id="KW-1185">Reference proteome</keyword>
<keyword evidence="6 7" id="KW-0472">Membrane</keyword>
<sequence length="256" mass="28428">MSSLLGLAQRGEAEPLPVLCRLDPRTRIIAACAFAVAMVAVHDFRALGLGMVAALLTMAAARLPVMATLKRMVMMDGFIIFMLLMLPFTVPGPVAFTLWGWPASWAGLQQAAVIALKANAVVLALMALVGSQEPSTLGHALARLKVPVRLVHLLLFTVRYLDVIHQEYGRLRVAMKMRGFRPRNTLHTYRSMGYLIGMLLVRALERSERILKAMKCRGFTGQLPLLDDLRYRPRDGWFAALWLGLLLLVLALNWSP</sequence>
<dbReference type="GO" id="GO:0006824">
    <property type="term" value="P:cobalt ion transport"/>
    <property type="evidence" value="ECO:0007669"/>
    <property type="project" value="InterPro"/>
</dbReference>
<feature type="transmembrane region" description="Helical" evidence="7">
    <location>
        <begin position="46"/>
        <end position="65"/>
    </location>
</feature>
<dbReference type="STRING" id="80876.SAMN05421779_106277"/>
<keyword evidence="3" id="KW-1003">Cell membrane</keyword>
<evidence type="ECO:0000256" key="7">
    <source>
        <dbReference type="SAM" id="Phobius"/>
    </source>
</evidence>
<comment type="subcellular location">
    <subcellularLocation>
        <location evidence="1">Cell membrane</location>
        <topology evidence="1">Multi-pass membrane protein</topology>
    </subcellularLocation>
</comment>
<dbReference type="PANTHER" id="PTHR34857">
    <property type="entry name" value="SLL0384 PROTEIN"/>
    <property type="match status" value="1"/>
</dbReference>
<proteinExistence type="inferred from homology"/>
<name>A0A1N7PF50_9PROT</name>
<feature type="transmembrane region" description="Helical" evidence="7">
    <location>
        <begin position="236"/>
        <end position="254"/>
    </location>
</feature>
<gene>
    <name evidence="8" type="ORF">SAMN05421779_106277</name>
</gene>
<evidence type="ECO:0000313" key="9">
    <source>
        <dbReference type="Proteomes" id="UP000185678"/>
    </source>
</evidence>
<keyword evidence="5 7" id="KW-1133">Transmembrane helix</keyword>
<dbReference type="RefSeq" id="WP_076401570.1">
    <property type="nucleotide sequence ID" value="NZ_FTOA01000006.1"/>
</dbReference>
<evidence type="ECO:0000313" key="8">
    <source>
        <dbReference type="EMBL" id="SIT09242.1"/>
    </source>
</evidence>
<evidence type="ECO:0000256" key="3">
    <source>
        <dbReference type="ARBA" id="ARBA00022475"/>
    </source>
</evidence>
<dbReference type="OrthoDB" id="4533at2"/>
<protein>
    <submittedName>
        <fullName evidence="8">Cobalt/nickel transport system permease protein</fullName>
    </submittedName>
</protein>
<evidence type="ECO:0000256" key="5">
    <source>
        <dbReference type="ARBA" id="ARBA00022989"/>
    </source>
</evidence>
<dbReference type="GO" id="GO:0043190">
    <property type="term" value="C:ATP-binding cassette (ABC) transporter complex"/>
    <property type="evidence" value="ECO:0007669"/>
    <property type="project" value="InterPro"/>
</dbReference>
<keyword evidence="4 7" id="KW-0812">Transmembrane</keyword>
<evidence type="ECO:0000256" key="4">
    <source>
        <dbReference type="ARBA" id="ARBA00022692"/>
    </source>
</evidence>
<organism evidence="8 9">
    <name type="scientific">Insolitispirillum peregrinum</name>
    <dbReference type="NCBI Taxonomy" id="80876"/>
    <lineage>
        <taxon>Bacteria</taxon>
        <taxon>Pseudomonadati</taxon>
        <taxon>Pseudomonadota</taxon>
        <taxon>Alphaproteobacteria</taxon>
        <taxon>Rhodospirillales</taxon>
        <taxon>Novispirillaceae</taxon>
        <taxon>Insolitispirillum</taxon>
    </lineage>
</organism>
<accession>A0A1N7PF50</accession>
<evidence type="ECO:0000256" key="6">
    <source>
        <dbReference type="ARBA" id="ARBA00023136"/>
    </source>
</evidence>
<evidence type="ECO:0000256" key="2">
    <source>
        <dbReference type="ARBA" id="ARBA00008564"/>
    </source>
</evidence>
<dbReference type="InterPro" id="IPR003339">
    <property type="entry name" value="ABC/ECF_trnsptr_transmembrane"/>
</dbReference>
<dbReference type="InterPro" id="IPR012809">
    <property type="entry name" value="ECF_CbiQ"/>
</dbReference>
<comment type="similarity">
    <text evidence="2">Belongs to the CbiQ family.</text>
</comment>
<reference evidence="8 9" key="1">
    <citation type="submission" date="2017-01" db="EMBL/GenBank/DDBJ databases">
        <authorList>
            <person name="Mah S.A."/>
            <person name="Swanson W.J."/>
            <person name="Moy G.W."/>
            <person name="Vacquier V.D."/>
        </authorList>
    </citation>
    <scope>NUCLEOTIDE SEQUENCE [LARGE SCALE GENOMIC DNA]</scope>
    <source>
        <strain evidence="8 9">DSM 11589</strain>
    </source>
</reference>